<organism evidence="2 3">
    <name type="scientific">Pseudomonas cavernae</name>
    <dbReference type="NCBI Taxonomy" id="2320867"/>
    <lineage>
        <taxon>Bacteria</taxon>
        <taxon>Pseudomonadati</taxon>
        <taxon>Pseudomonadota</taxon>
        <taxon>Gammaproteobacteria</taxon>
        <taxon>Pseudomonadales</taxon>
        <taxon>Pseudomonadaceae</taxon>
        <taxon>Pseudomonas</taxon>
    </lineage>
</organism>
<dbReference type="EMBL" id="CP032419">
    <property type="protein sequence ID" value="AYC32792.1"/>
    <property type="molecule type" value="Genomic_DNA"/>
</dbReference>
<dbReference type="RefSeq" id="WP_119893412.1">
    <property type="nucleotide sequence ID" value="NZ_CP032419.1"/>
</dbReference>
<feature type="region of interest" description="Disordered" evidence="1">
    <location>
        <begin position="11"/>
        <end position="31"/>
    </location>
</feature>
<evidence type="ECO:0000256" key="1">
    <source>
        <dbReference type="SAM" id="MobiDB-lite"/>
    </source>
</evidence>
<dbReference type="AlphaFoldDB" id="A0A385Z5K8"/>
<evidence type="ECO:0000313" key="3">
    <source>
        <dbReference type="Proteomes" id="UP000265560"/>
    </source>
</evidence>
<dbReference type="Proteomes" id="UP000265560">
    <property type="component" value="Chromosome"/>
</dbReference>
<dbReference type="KEGG" id="pcav:D3880_10540"/>
<reference evidence="3" key="1">
    <citation type="submission" date="2018-09" db="EMBL/GenBank/DDBJ databases">
        <authorList>
            <person name="Zhu H."/>
        </authorList>
    </citation>
    <scope>NUCLEOTIDE SEQUENCE [LARGE SCALE GENOMIC DNA]</scope>
    <source>
        <strain evidence="3">K2W31S-8</strain>
    </source>
</reference>
<evidence type="ECO:0000313" key="2">
    <source>
        <dbReference type="EMBL" id="AYC32792.1"/>
    </source>
</evidence>
<accession>A0A385Z5K8</accession>
<sequence>MSLNSSTFYADGYRSGFSRESAPGSPASVHDQEFADGFAQGAADRELADGLKASIVNLLDGEPITSFANFEAFTDWLDAEQRRAAHRAALLCSSRPRKFDQHRVVFPHVACSPPS</sequence>
<proteinExistence type="predicted"/>
<name>A0A385Z5K8_9PSED</name>
<protein>
    <submittedName>
        <fullName evidence="2">Uncharacterized protein</fullName>
    </submittedName>
</protein>
<keyword evidence="3" id="KW-1185">Reference proteome</keyword>
<gene>
    <name evidence="2" type="ORF">D3880_10540</name>
</gene>